<feature type="region of interest" description="Disordered" evidence="4">
    <location>
        <begin position="887"/>
        <end position="979"/>
    </location>
</feature>
<evidence type="ECO:0000256" key="1">
    <source>
        <dbReference type="ARBA" id="ARBA00022574"/>
    </source>
</evidence>
<evidence type="ECO:0000256" key="2">
    <source>
        <dbReference type="ARBA" id="ARBA00022737"/>
    </source>
</evidence>
<dbReference type="Pfam" id="PF25171">
    <property type="entry name" value="Beta-prop_WDR36-Utp21_1st"/>
    <property type="match status" value="1"/>
</dbReference>
<dbReference type="AlphaFoldDB" id="D7FXC7"/>
<dbReference type="InterPro" id="IPR015943">
    <property type="entry name" value="WD40/YVTN_repeat-like_dom_sf"/>
</dbReference>
<dbReference type="eggNOG" id="KOG1539">
    <property type="taxonomic scope" value="Eukaryota"/>
</dbReference>
<feature type="repeat" description="WD" evidence="3">
    <location>
        <begin position="575"/>
        <end position="606"/>
    </location>
</feature>
<dbReference type="Pfam" id="PF04192">
    <property type="entry name" value="Utp21"/>
    <property type="match status" value="2"/>
</dbReference>
<dbReference type="InterPro" id="IPR001680">
    <property type="entry name" value="WD40_rpt"/>
</dbReference>
<dbReference type="InterPro" id="IPR019775">
    <property type="entry name" value="WD40_repeat_CS"/>
</dbReference>
<keyword evidence="1 3" id="KW-0853">WD repeat</keyword>
<dbReference type="InParanoid" id="D7FXC7"/>
<dbReference type="Pfam" id="PF25168">
    <property type="entry name" value="Beta-prop_WDR36-Utp21_2nd"/>
    <property type="match status" value="2"/>
</dbReference>
<dbReference type="PANTHER" id="PTHR22840:SF12">
    <property type="entry name" value="WD REPEAT-CONTAINING PROTEIN 36"/>
    <property type="match status" value="1"/>
</dbReference>
<feature type="compositionally biased region" description="Low complexity" evidence="4">
    <location>
        <begin position="968"/>
        <end position="979"/>
    </location>
</feature>
<sequence>MSSKPAAATTTASRLFYPFRALGAVTDGLPFVLNRRGDECFLAVSIDRAFQIYRCDHLRVVLVSPPMSKKITCLESWGNEHTFVGSGREVLGWRRLSCTGSLGSHPGTVRFLLCVGNTLVSLCEEGRLKAWDLKHRPGGKSKGPRGGPQGEGEGVAGKPTCDAALEGGFVPTALAHPPTYLNKVVVGSEGGALQLWNVRTGRRVHSFQSLDPKGAAVSCIEPSPALDVAAVGLSDGRVQVLNLRTDELLISFKQEVGVTSLSFRTDSAAAELPLLASAGGDGRVCLWDLKERRLHHTMGAHEGGISKLQFLPREPVLVSSGTDNCIKMWVFDSPDGTARLLRSREGHRAPPRAVRYYGNTTLATMGEGADATALCVLSAGTDRSFRVFHTVRDCLSQELSQKPLVKVATRHRVTTQDDFKLRPVLCFAASETRARDWCNIITCHEEDSNAYVWSYAKRAVGTHVLRQKHWPGNAMMHPPDPNTFATSVAISGCGNYGLVGTRGGHVFRYNMQSGQPRGSYPQSATPSAKAVKALTNVMKPGSIAKITSDGFSSKRIAATEAAAAKVRAGAKAGSWRGHRGAVSGVGVDAVNKTMVSAGVDGLLVFWAFKEKRADGAVAVGSGVSQLELVRDTELVALACDDMVVRLYDLATRKLVRRLEGHTNHLTDMCFTPDARRLVTSSMDHTVRIWDLPTGRTVDWMSFKKAVTGVTVSPTGEFMCTSHHGRVGLSVWADQSFFQPVYLDKIPTVPFKMDEPAPLVEDSTALEGGPGQSTTALHGEYRQDKRALRGARASLGGDRGEGWQAEADADPEGAEAGGTKAITLSSLPRGYWTTLFNLEVVKARNRPIEPPKKPEAAPFFLTTVHKGGEVAPSFPEIGTLAAAAAVGEGKSRVAGAEEAVSRGDGVEDEEDVPDLPSGGGGDAWSDDDDDTDGNGEGAAAAAAASAEGGAEVGRKRKLGVGTEEERSSPPAAAGADARAVAPKSKILKQIKSSARFGGGGPSRCKLADLLLEGEQGSRAADGMDEEDDEEEEERGCQKKHPFGAVMTYLKTLAPPMVDVEMSLLCQGDWDEDGVHLVALAVQFLLGELRSKRNFEVVQAYLHRFLKHYADLIMTTPDLREASKALRDEQEDSSKRIKQLVQHSLCLVGYLSNLQS</sequence>
<feature type="repeat" description="WD" evidence="3">
    <location>
        <begin position="298"/>
        <end position="329"/>
    </location>
</feature>
<dbReference type="InterPro" id="IPR036322">
    <property type="entry name" value="WD40_repeat_dom_sf"/>
</dbReference>
<feature type="compositionally biased region" description="Low complexity" evidence="4">
    <location>
        <begin position="936"/>
        <end position="948"/>
    </location>
</feature>
<dbReference type="InterPro" id="IPR007319">
    <property type="entry name" value="WDR36/Utp21_C"/>
</dbReference>
<keyword evidence="2" id="KW-0677">Repeat</keyword>
<dbReference type="STRING" id="2880.D7FXC7"/>
<feature type="compositionally biased region" description="Acidic residues" evidence="4">
    <location>
        <begin position="1021"/>
        <end position="1032"/>
    </location>
</feature>
<dbReference type="GO" id="GO:0006364">
    <property type="term" value="P:rRNA processing"/>
    <property type="evidence" value="ECO:0007669"/>
    <property type="project" value="InterPro"/>
</dbReference>
<evidence type="ECO:0000259" key="6">
    <source>
        <dbReference type="Pfam" id="PF25171"/>
    </source>
</evidence>
<dbReference type="PANTHER" id="PTHR22840">
    <property type="entry name" value="WD REPEAT-CONTAINING PROTEIN 36"/>
    <property type="match status" value="1"/>
</dbReference>
<feature type="domain" description="WDR36/Utp21 C-terminal" evidence="5">
    <location>
        <begin position="821"/>
        <end position="866"/>
    </location>
</feature>
<dbReference type="SUPFAM" id="SSF50978">
    <property type="entry name" value="WD40 repeat-like"/>
    <property type="match status" value="3"/>
</dbReference>
<feature type="compositionally biased region" description="Acidic residues" evidence="4">
    <location>
        <begin position="923"/>
        <end position="932"/>
    </location>
</feature>
<dbReference type="GO" id="GO:0034388">
    <property type="term" value="C:Pwp2p-containing subcomplex of 90S preribosome"/>
    <property type="evidence" value="ECO:0007669"/>
    <property type="project" value="TreeGrafter"/>
</dbReference>
<feature type="repeat" description="WD" evidence="3">
    <location>
        <begin position="274"/>
        <end position="297"/>
    </location>
</feature>
<dbReference type="PROSITE" id="PS50294">
    <property type="entry name" value="WD_REPEATS_REGION"/>
    <property type="match status" value="2"/>
</dbReference>
<dbReference type="Proteomes" id="UP000002630">
    <property type="component" value="Unassembled WGS sequence"/>
</dbReference>
<protein>
    <submittedName>
        <fullName evidence="7">Similar to WD repeat domain 36</fullName>
    </submittedName>
</protein>
<evidence type="ECO:0000256" key="3">
    <source>
        <dbReference type="PROSITE-ProRule" id="PRU00221"/>
    </source>
</evidence>
<evidence type="ECO:0000313" key="8">
    <source>
        <dbReference type="Proteomes" id="UP000002630"/>
    </source>
</evidence>
<dbReference type="PROSITE" id="PS00678">
    <property type="entry name" value="WD_REPEATS_1"/>
    <property type="match status" value="1"/>
</dbReference>
<proteinExistence type="predicted"/>
<feature type="region of interest" description="Disordered" evidence="4">
    <location>
        <begin position="134"/>
        <end position="157"/>
    </location>
</feature>
<dbReference type="InterPro" id="IPR059157">
    <property type="entry name" value="WDR36-Utp21_N"/>
</dbReference>
<feature type="domain" description="WDR36/Utp21 C-terminal" evidence="5">
    <location>
        <begin position="1034"/>
        <end position="1149"/>
    </location>
</feature>
<evidence type="ECO:0000256" key="4">
    <source>
        <dbReference type="SAM" id="MobiDB-lite"/>
    </source>
</evidence>
<gene>
    <name evidence="7" type="ORF">Esi_0324_0024</name>
</gene>
<dbReference type="Gene3D" id="2.130.10.10">
    <property type="entry name" value="YVTN repeat-like/Quinoprotein amine dehydrogenase"/>
    <property type="match status" value="2"/>
</dbReference>
<feature type="repeat" description="WD" evidence="3">
    <location>
        <begin position="658"/>
        <end position="699"/>
    </location>
</feature>
<name>D7FXC7_ECTSI</name>
<dbReference type="EMBL" id="FN649760">
    <property type="protein sequence ID" value="CBJ32264.1"/>
    <property type="molecule type" value="Genomic_DNA"/>
</dbReference>
<dbReference type="GO" id="GO:0032040">
    <property type="term" value="C:small-subunit processome"/>
    <property type="evidence" value="ECO:0007669"/>
    <property type="project" value="InterPro"/>
</dbReference>
<feature type="compositionally biased region" description="Gly residues" evidence="4">
    <location>
        <begin position="144"/>
        <end position="155"/>
    </location>
</feature>
<feature type="domain" description="WDR36/Utp21 N-terminal" evidence="6">
    <location>
        <begin position="43"/>
        <end position="332"/>
    </location>
</feature>
<accession>D7FXC7</accession>
<dbReference type="SMART" id="SM00320">
    <property type="entry name" value="WD40"/>
    <property type="match status" value="10"/>
</dbReference>
<organism evidence="7 8">
    <name type="scientific">Ectocarpus siliculosus</name>
    <name type="common">Brown alga</name>
    <name type="synonym">Conferva siliculosa</name>
    <dbReference type="NCBI Taxonomy" id="2880"/>
    <lineage>
        <taxon>Eukaryota</taxon>
        <taxon>Sar</taxon>
        <taxon>Stramenopiles</taxon>
        <taxon>Ochrophyta</taxon>
        <taxon>PX clade</taxon>
        <taxon>Phaeophyceae</taxon>
        <taxon>Ectocarpales</taxon>
        <taxon>Ectocarpaceae</taxon>
        <taxon>Ectocarpus</taxon>
    </lineage>
</organism>
<dbReference type="OrthoDB" id="10250769at2759"/>
<evidence type="ECO:0000313" key="7">
    <source>
        <dbReference type="EMBL" id="CBJ32264.1"/>
    </source>
</evidence>
<reference evidence="7 8" key="1">
    <citation type="journal article" date="2010" name="Nature">
        <title>The Ectocarpus genome and the independent evolution of multicellularity in brown algae.</title>
        <authorList>
            <person name="Cock J.M."/>
            <person name="Sterck L."/>
            <person name="Rouze P."/>
            <person name="Scornet D."/>
            <person name="Allen A.E."/>
            <person name="Amoutzias G."/>
            <person name="Anthouard V."/>
            <person name="Artiguenave F."/>
            <person name="Aury J.M."/>
            <person name="Badger J.H."/>
            <person name="Beszteri B."/>
            <person name="Billiau K."/>
            <person name="Bonnet E."/>
            <person name="Bothwell J.H."/>
            <person name="Bowler C."/>
            <person name="Boyen C."/>
            <person name="Brownlee C."/>
            <person name="Carrano C.J."/>
            <person name="Charrier B."/>
            <person name="Cho G.Y."/>
            <person name="Coelho S.M."/>
            <person name="Collen J."/>
            <person name="Corre E."/>
            <person name="Da Silva C."/>
            <person name="Delage L."/>
            <person name="Delaroque N."/>
            <person name="Dittami S.M."/>
            <person name="Doulbeau S."/>
            <person name="Elias M."/>
            <person name="Farnham G."/>
            <person name="Gachon C.M."/>
            <person name="Gschloessl B."/>
            <person name="Heesch S."/>
            <person name="Jabbari K."/>
            <person name="Jubin C."/>
            <person name="Kawai H."/>
            <person name="Kimura K."/>
            <person name="Kloareg B."/>
            <person name="Kupper F.C."/>
            <person name="Lang D."/>
            <person name="Le Bail A."/>
            <person name="Leblanc C."/>
            <person name="Lerouge P."/>
            <person name="Lohr M."/>
            <person name="Lopez P.J."/>
            <person name="Martens C."/>
            <person name="Maumus F."/>
            <person name="Michel G."/>
            <person name="Miranda-Saavedra D."/>
            <person name="Morales J."/>
            <person name="Moreau H."/>
            <person name="Motomura T."/>
            <person name="Nagasato C."/>
            <person name="Napoli C.A."/>
            <person name="Nelson D.R."/>
            <person name="Nyvall-Collen P."/>
            <person name="Peters A.F."/>
            <person name="Pommier C."/>
            <person name="Potin P."/>
            <person name="Poulain J."/>
            <person name="Quesneville H."/>
            <person name="Read B."/>
            <person name="Rensing S.A."/>
            <person name="Ritter A."/>
            <person name="Rousvoal S."/>
            <person name="Samanta M."/>
            <person name="Samson G."/>
            <person name="Schroeder D.C."/>
            <person name="Segurens B."/>
            <person name="Strittmatter M."/>
            <person name="Tonon T."/>
            <person name="Tregear J.W."/>
            <person name="Valentin K."/>
            <person name="von Dassow P."/>
            <person name="Yamagishi T."/>
            <person name="Van de Peer Y."/>
            <person name="Wincker P."/>
        </authorList>
    </citation>
    <scope>NUCLEOTIDE SEQUENCE [LARGE SCALE GENOMIC DNA]</scope>
    <source>
        <strain evidence="8">Ec32 / CCAP1310/4</strain>
    </source>
</reference>
<keyword evidence="8" id="KW-1185">Reference proteome</keyword>
<evidence type="ECO:0000259" key="5">
    <source>
        <dbReference type="Pfam" id="PF04192"/>
    </source>
</evidence>
<feature type="region of interest" description="Disordered" evidence="4">
    <location>
        <begin position="1014"/>
        <end position="1036"/>
    </location>
</feature>
<dbReference type="PROSITE" id="PS50082">
    <property type="entry name" value="WD_REPEATS_2"/>
    <property type="match status" value="4"/>
</dbReference>